<evidence type="ECO:0000313" key="2">
    <source>
        <dbReference type="Proteomes" id="UP000008144"/>
    </source>
</evidence>
<dbReference type="InParanoid" id="H2XTX0"/>
<keyword evidence="2" id="KW-1185">Reference proteome</keyword>
<evidence type="ECO:0000313" key="1">
    <source>
        <dbReference type="Ensembl" id="ENSCINP00000033104.1"/>
    </source>
</evidence>
<reference evidence="1" key="3">
    <citation type="submission" date="2025-08" db="UniProtKB">
        <authorList>
            <consortium name="Ensembl"/>
        </authorList>
    </citation>
    <scope>IDENTIFICATION</scope>
</reference>
<reference evidence="1" key="2">
    <citation type="journal article" date="2008" name="Genome Biol.">
        <title>Improved genome assembly and evidence-based global gene model set for the chordate Ciona intestinalis: new insight into intron and operon populations.</title>
        <authorList>
            <person name="Satou Y."/>
            <person name="Mineta K."/>
            <person name="Ogasawara M."/>
            <person name="Sasakura Y."/>
            <person name="Shoguchi E."/>
            <person name="Ueno K."/>
            <person name="Yamada L."/>
            <person name="Matsumoto J."/>
            <person name="Wasserscheid J."/>
            <person name="Dewar K."/>
            <person name="Wiley G.B."/>
            <person name="Macmil S.L."/>
            <person name="Roe B.A."/>
            <person name="Zeller R.W."/>
            <person name="Hastings K.E."/>
            <person name="Lemaire P."/>
            <person name="Lindquist E."/>
            <person name="Endo T."/>
            <person name="Hotta K."/>
            <person name="Inaba K."/>
        </authorList>
    </citation>
    <scope>NUCLEOTIDE SEQUENCE [LARGE SCALE GENOMIC DNA]</scope>
    <source>
        <strain evidence="1">wild type</strain>
    </source>
</reference>
<sequence length="30" mass="3417">MVFAACYTVTHRKYLCNTHNSTVNKGTIQD</sequence>
<dbReference type="HOGENOM" id="CLU_3406249_0_0_1"/>
<dbReference type="Proteomes" id="UP000008144">
    <property type="component" value="Chromosome 3"/>
</dbReference>
<proteinExistence type="predicted"/>
<reference evidence="2" key="1">
    <citation type="journal article" date="2002" name="Science">
        <title>The draft genome of Ciona intestinalis: insights into chordate and vertebrate origins.</title>
        <authorList>
            <person name="Dehal P."/>
            <person name="Satou Y."/>
            <person name="Campbell R.K."/>
            <person name="Chapman J."/>
            <person name="Degnan B."/>
            <person name="De Tomaso A."/>
            <person name="Davidson B."/>
            <person name="Di Gregorio A."/>
            <person name="Gelpke M."/>
            <person name="Goodstein D.M."/>
            <person name="Harafuji N."/>
            <person name="Hastings K.E."/>
            <person name="Ho I."/>
            <person name="Hotta K."/>
            <person name="Huang W."/>
            <person name="Kawashima T."/>
            <person name="Lemaire P."/>
            <person name="Martinez D."/>
            <person name="Meinertzhagen I.A."/>
            <person name="Necula S."/>
            <person name="Nonaka M."/>
            <person name="Putnam N."/>
            <person name="Rash S."/>
            <person name="Saiga H."/>
            <person name="Satake M."/>
            <person name="Terry A."/>
            <person name="Yamada L."/>
            <person name="Wang H.G."/>
            <person name="Awazu S."/>
            <person name="Azumi K."/>
            <person name="Boore J."/>
            <person name="Branno M."/>
            <person name="Chin-Bow S."/>
            <person name="DeSantis R."/>
            <person name="Doyle S."/>
            <person name="Francino P."/>
            <person name="Keys D.N."/>
            <person name="Haga S."/>
            <person name="Hayashi H."/>
            <person name="Hino K."/>
            <person name="Imai K.S."/>
            <person name="Inaba K."/>
            <person name="Kano S."/>
            <person name="Kobayashi K."/>
            <person name="Kobayashi M."/>
            <person name="Lee B.I."/>
            <person name="Makabe K.W."/>
            <person name="Manohar C."/>
            <person name="Matassi G."/>
            <person name="Medina M."/>
            <person name="Mochizuki Y."/>
            <person name="Mount S."/>
            <person name="Morishita T."/>
            <person name="Miura S."/>
            <person name="Nakayama A."/>
            <person name="Nishizaka S."/>
            <person name="Nomoto H."/>
            <person name="Ohta F."/>
            <person name="Oishi K."/>
            <person name="Rigoutsos I."/>
            <person name="Sano M."/>
            <person name="Sasaki A."/>
            <person name="Sasakura Y."/>
            <person name="Shoguchi E."/>
            <person name="Shin-i T."/>
            <person name="Spagnuolo A."/>
            <person name="Stainier D."/>
            <person name="Suzuki M.M."/>
            <person name="Tassy O."/>
            <person name="Takatori N."/>
            <person name="Tokuoka M."/>
            <person name="Yagi K."/>
            <person name="Yoshizaki F."/>
            <person name="Wada S."/>
            <person name="Zhang C."/>
            <person name="Hyatt P.D."/>
            <person name="Larimer F."/>
            <person name="Detter C."/>
            <person name="Doggett N."/>
            <person name="Glavina T."/>
            <person name="Hawkins T."/>
            <person name="Richardson P."/>
            <person name="Lucas S."/>
            <person name="Kohara Y."/>
            <person name="Levine M."/>
            <person name="Satoh N."/>
            <person name="Rokhsar D.S."/>
        </authorList>
    </citation>
    <scope>NUCLEOTIDE SEQUENCE [LARGE SCALE GENOMIC DNA]</scope>
</reference>
<name>H2XTX0_CIOIN</name>
<dbReference type="AlphaFoldDB" id="H2XTX0"/>
<accession>H2XTX0</accession>
<organism evidence="1 2">
    <name type="scientific">Ciona intestinalis</name>
    <name type="common">Transparent sea squirt</name>
    <name type="synonym">Ascidia intestinalis</name>
    <dbReference type="NCBI Taxonomy" id="7719"/>
    <lineage>
        <taxon>Eukaryota</taxon>
        <taxon>Metazoa</taxon>
        <taxon>Chordata</taxon>
        <taxon>Tunicata</taxon>
        <taxon>Ascidiacea</taxon>
        <taxon>Phlebobranchia</taxon>
        <taxon>Cionidae</taxon>
        <taxon>Ciona</taxon>
    </lineage>
</organism>
<reference evidence="1" key="4">
    <citation type="submission" date="2025-09" db="UniProtKB">
        <authorList>
            <consortium name="Ensembl"/>
        </authorList>
    </citation>
    <scope>IDENTIFICATION</scope>
</reference>
<protein>
    <submittedName>
        <fullName evidence="1">Uncharacterized protein</fullName>
    </submittedName>
</protein>
<dbReference type="Ensembl" id="ENSCINT00000034442.1">
    <property type="protein sequence ID" value="ENSCINP00000033104.1"/>
    <property type="gene ID" value="ENSCING00000019065.1"/>
</dbReference>
<dbReference type="EMBL" id="EAAA01001687">
    <property type="status" value="NOT_ANNOTATED_CDS"/>
    <property type="molecule type" value="Genomic_DNA"/>
</dbReference>